<evidence type="ECO:0000313" key="1">
    <source>
        <dbReference type="EMBL" id="KAJ3520676.1"/>
    </source>
</evidence>
<reference evidence="1" key="1">
    <citation type="submission" date="2022-08" db="EMBL/GenBank/DDBJ databases">
        <title>Genome Sequence of Fusarium decemcellulare.</title>
        <authorList>
            <person name="Buettner E."/>
        </authorList>
    </citation>
    <scope>NUCLEOTIDE SEQUENCE</scope>
    <source>
        <strain evidence="1">Babe19</strain>
    </source>
</reference>
<protein>
    <submittedName>
        <fullName evidence="1">Uncharacterized protein</fullName>
    </submittedName>
</protein>
<evidence type="ECO:0000313" key="2">
    <source>
        <dbReference type="Proteomes" id="UP001148629"/>
    </source>
</evidence>
<gene>
    <name evidence="1" type="ORF">NM208_g13615</name>
</gene>
<comment type="caution">
    <text evidence="1">The sequence shown here is derived from an EMBL/GenBank/DDBJ whole genome shotgun (WGS) entry which is preliminary data.</text>
</comment>
<accession>A0ACC1RL47</accession>
<name>A0ACC1RL47_9HYPO</name>
<dbReference type="EMBL" id="JANRMS010002844">
    <property type="protein sequence ID" value="KAJ3520676.1"/>
    <property type="molecule type" value="Genomic_DNA"/>
</dbReference>
<dbReference type="Proteomes" id="UP001148629">
    <property type="component" value="Unassembled WGS sequence"/>
</dbReference>
<organism evidence="1 2">
    <name type="scientific">Fusarium decemcellulare</name>
    <dbReference type="NCBI Taxonomy" id="57161"/>
    <lineage>
        <taxon>Eukaryota</taxon>
        <taxon>Fungi</taxon>
        <taxon>Dikarya</taxon>
        <taxon>Ascomycota</taxon>
        <taxon>Pezizomycotina</taxon>
        <taxon>Sordariomycetes</taxon>
        <taxon>Hypocreomycetidae</taxon>
        <taxon>Hypocreales</taxon>
        <taxon>Nectriaceae</taxon>
        <taxon>Fusarium</taxon>
        <taxon>Fusarium decemcellulare species complex</taxon>
    </lineage>
</organism>
<proteinExistence type="predicted"/>
<keyword evidence="2" id="KW-1185">Reference proteome</keyword>
<sequence length="570" mass="64095">MGWPYEFLTLNDEEKHQRRLALDYYANIAHLSAFAPAVVFVIARLVARVRRARRGQYSEVPNSPAVKARRERWLSKVLGKWPAIQWWLGEDVYFRGSHWGQRDEWILGVAWTLWMLVLCVRDYLHLTKRFGIIATSQMPIQYLLALKALSPFAYLFHSSHEHLNRYHRVLGRIIYFLLFLHAIFYNIFFFESGIWFKRFFAPVVFAGVVGFAGFHALNGTAMARVREYSYRIFFVTHLAAAFTIPPLIYYHAPSSRFYVVEAISVFVVDLAARKMTTITAPAVVEAIPGTNLIKVSAKMPTKKIAKYQARPGSHIYLNIPPASRPGLGQFSTPYLLFEFLYNPFTVASVNSETGELNFVVRTRTGPMTSRLGQFSSAGNASASTKVELNIEGPYGTIGKTFGDLVSSGISRILLVAGGVGATFAVPLYHAIVAENQAAQVQFIWAIRSPGDATWASSSPTGKSLLDDDEVQLFLTGDMGIADESDNAAGVEMSSMSQQQEARRSTRTAGQGHKRPDLQKIVDDTFRQGQQEKVAILVCGPAEMARELRRSVTPWVMQGREVWWHNESFGW</sequence>